<evidence type="ECO:0008006" key="4">
    <source>
        <dbReference type="Google" id="ProtNLM"/>
    </source>
</evidence>
<dbReference type="InterPro" id="IPR027417">
    <property type="entry name" value="P-loop_NTPase"/>
</dbReference>
<reference evidence="2 3" key="1">
    <citation type="journal article" date="2019" name="Int. J. Syst. Evol. Microbiol.">
        <title>The Global Catalogue of Microorganisms (GCM) 10K type strain sequencing project: providing services to taxonomists for standard genome sequencing and annotation.</title>
        <authorList>
            <consortium name="The Broad Institute Genomics Platform"/>
            <consortium name="The Broad Institute Genome Sequencing Center for Infectious Disease"/>
            <person name="Wu L."/>
            <person name="Ma J."/>
        </authorList>
    </citation>
    <scope>NUCLEOTIDE SEQUENCE [LARGE SCALE GENOMIC DNA]</scope>
    <source>
        <strain evidence="2 3">JCM 14942</strain>
    </source>
</reference>
<dbReference type="Gene3D" id="3.40.50.300">
    <property type="entry name" value="P-loop containing nucleotide triphosphate hydrolases"/>
    <property type="match status" value="1"/>
</dbReference>
<sequence length="396" mass="43428">MSTSTGLPAALPDGARLLHIGMPKTGTTALQHSLWAAREALEAQGAHNVSRRAHEKKVALTAAGSDRDYWVPRPGRYQELTQEFRTSDARVSFWSSEALSLASVERIRGLREELGPSYLVCTIRALAPQLASRWQQGLRRGSVHPLEDWLRTRFAEEPRDADVHAPLRSGQALRRIDPRRIIAQWGSVFGEDRIVFVVLDPTDHHWLLRSFEALLGVDEVLELTASGNISLPFPEAEMLRHCAIAYAEHDGDPGAWMATAGDPRAVKLRGVVQAAPRHPTRVPRWAAEQANEYVADWVEAITRSDATLVGDIAHLSVDPAAYPERLEVPTALDVASAGRMMDAYFRVGLKLPPAPAPPPAPTPAPSSSPSSALASASGSAILQELRRRALRRIRSR</sequence>
<keyword evidence="3" id="KW-1185">Reference proteome</keyword>
<dbReference type="Proteomes" id="UP001500842">
    <property type="component" value="Unassembled WGS sequence"/>
</dbReference>
<evidence type="ECO:0000256" key="1">
    <source>
        <dbReference type="SAM" id="MobiDB-lite"/>
    </source>
</evidence>
<comment type="caution">
    <text evidence="2">The sequence shown here is derived from an EMBL/GenBank/DDBJ whole genome shotgun (WGS) entry which is preliminary data.</text>
</comment>
<evidence type="ECO:0000313" key="2">
    <source>
        <dbReference type="EMBL" id="GAA1504115.1"/>
    </source>
</evidence>
<feature type="region of interest" description="Disordered" evidence="1">
    <location>
        <begin position="355"/>
        <end position="380"/>
    </location>
</feature>
<dbReference type="RefSeq" id="WP_141005879.1">
    <property type="nucleotide sequence ID" value="NZ_BAAAOR010000004.1"/>
</dbReference>
<dbReference type="SUPFAM" id="SSF52540">
    <property type="entry name" value="P-loop containing nucleoside triphosphate hydrolases"/>
    <property type="match status" value="1"/>
</dbReference>
<feature type="compositionally biased region" description="Pro residues" evidence="1">
    <location>
        <begin position="355"/>
        <end position="366"/>
    </location>
</feature>
<gene>
    <name evidence="2" type="ORF">GCM10009788_04240</name>
</gene>
<proteinExistence type="predicted"/>
<organism evidence="2 3">
    <name type="scientific">Nocardioides humi</name>
    <dbReference type="NCBI Taxonomy" id="449461"/>
    <lineage>
        <taxon>Bacteria</taxon>
        <taxon>Bacillati</taxon>
        <taxon>Actinomycetota</taxon>
        <taxon>Actinomycetes</taxon>
        <taxon>Propionibacteriales</taxon>
        <taxon>Nocardioidaceae</taxon>
        <taxon>Nocardioides</taxon>
    </lineage>
</organism>
<name>A0ABN1ZTF4_9ACTN</name>
<accession>A0ABN1ZTF4</accession>
<dbReference type="EMBL" id="BAAAOR010000004">
    <property type="protein sequence ID" value="GAA1504115.1"/>
    <property type="molecule type" value="Genomic_DNA"/>
</dbReference>
<protein>
    <recommendedName>
        <fullName evidence="4">Sulfotransferase family protein</fullName>
    </recommendedName>
</protein>
<feature type="compositionally biased region" description="Low complexity" evidence="1">
    <location>
        <begin position="367"/>
        <end position="380"/>
    </location>
</feature>
<evidence type="ECO:0000313" key="3">
    <source>
        <dbReference type="Proteomes" id="UP001500842"/>
    </source>
</evidence>